<organism evidence="2 3">
    <name type="scientific">Myriangium duriaei CBS 260.36</name>
    <dbReference type="NCBI Taxonomy" id="1168546"/>
    <lineage>
        <taxon>Eukaryota</taxon>
        <taxon>Fungi</taxon>
        <taxon>Dikarya</taxon>
        <taxon>Ascomycota</taxon>
        <taxon>Pezizomycotina</taxon>
        <taxon>Dothideomycetes</taxon>
        <taxon>Dothideomycetidae</taxon>
        <taxon>Myriangiales</taxon>
        <taxon>Myriangiaceae</taxon>
        <taxon>Myriangium</taxon>
    </lineage>
</organism>
<evidence type="ECO:0000313" key="2">
    <source>
        <dbReference type="EMBL" id="KAF2150538.1"/>
    </source>
</evidence>
<reference evidence="2" key="1">
    <citation type="journal article" date="2020" name="Stud. Mycol.">
        <title>101 Dothideomycetes genomes: a test case for predicting lifestyles and emergence of pathogens.</title>
        <authorList>
            <person name="Haridas S."/>
            <person name="Albert R."/>
            <person name="Binder M."/>
            <person name="Bloem J."/>
            <person name="Labutti K."/>
            <person name="Salamov A."/>
            <person name="Andreopoulos B."/>
            <person name="Baker S."/>
            <person name="Barry K."/>
            <person name="Bills G."/>
            <person name="Bluhm B."/>
            <person name="Cannon C."/>
            <person name="Castanera R."/>
            <person name="Culley D."/>
            <person name="Daum C."/>
            <person name="Ezra D."/>
            <person name="Gonzalez J."/>
            <person name="Henrissat B."/>
            <person name="Kuo A."/>
            <person name="Liang C."/>
            <person name="Lipzen A."/>
            <person name="Lutzoni F."/>
            <person name="Magnuson J."/>
            <person name="Mondo S."/>
            <person name="Nolan M."/>
            <person name="Ohm R."/>
            <person name="Pangilinan J."/>
            <person name="Park H.-J."/>
            <person name="Ramirez L."/>
            <person name="Alfaro M."/>
            <person name="Sun H."/>
            <person name="Tritt A."/>
            <person name="Yoshinaga Y."/>
            <person name="Zwiers L.-H."/>
            <person name="Turgeon B."/>
            <person name="Goodwin S."/>
            <person name="Spatafora J."/>
            <person name="Crous P."/>
            <person name="Grigoriev I."/>
        </authorList>
    </citation>
    <scope>NUCLEOTIDE SEQUENCE</scope>
    <source>
        <strain evidence="2">CBS 260.36</strain>
    </source>
</reference>
<comment type="caution">
    <text evidence="2">The sequence shown here is derived from an EMBL/GenBank/DDBJ whole genome shotgun (WGS) entry which is preliminary data.</text>
</comment>
<evidence type="ECO:0000313" key="3">
    <source>
        <dbReference type="Proteomes" id="UP000799439"/>
    </source>
</evidence>
<evidence type="ECO:0000256" key="1">
    <source>
        <dbReference type="SAM" id="MobiDB-lite"/>
    </source>
</evidence>
<keyword evidence="3" id="KW-1185">Reference proteome</keyword>
<proteinExistence type="predicted"/>
<sequence length="278" mass="31777">MPCQSADSVLDSISFDHHMNIDESTPIDRMRGAGQNQPFQTQKVVTSRLKNKPHRVTPSDDRAIAYLSTATKRTHHHLSPTCSQLQHYPQGTRRLLQCLLTEPEQPSGRERTHILILPQDTALPSSRSRPGRWATECGRRWRQSKGTEVAARGEPQNQMLLWRRFSACPPKEDVSGDFLPRLYVHVLRTRLYVSLDCDPLSEKLKRSRRGLGVAKIYDHRSRLTPRISREAASSSQAPEQSFRQARVPREHVNLKYLLHVQPSRYPAVSTSLSFTTMI</sequence>
<dbReference type="Proteomes" id="UP000799439">
    <property type="component" value="Unassembled WGS sequence"/>
</dbReference>
<accession>A0A9P4MEV8</accession>
<feature type="compositionally biased region" description="Polar residues" evidence="1">
    <location>
        <begin position="34"/>
        <end position="45"/>
    </location>
</feature>
<dbReference type="EMBL" id="ML996089">
    <property type="protein sequence ID" value="KAF2150538.1"/>
    <property type="molecule type" value="Genomic_DNA"/>
</dbReference>
<feature type="region of interest" description="Disordered" evidence="1">
    <location>
        <begin position="25"/>
        <end position="57"/>
    </location>
</feature>
<gene>
    <name evidence="2" type="ORF">K461DRAFT_177959</name>
</gene>
<protein>
    <submittedName>
        <fullName evidence="2">Uncharacterized protein</fullName>
    </submittedName>
</protein>
<dbReference type="AlphaFoldDB" id="A0A9P4MEV8"/>
<name>A0A9P4MEV8_9PEZI</name>